<evidence type="ECO:0000256" key="2">
    <source>
        <dbReference type="SAM" id="SignalP"/>
    </source>
</evidence>
<dbReference type="RefSeq" id="WP_088960796.1">
    <property type="nucleotide sequence ID" value="NZ_LT607410.1"/>
</dbReference>
<reference evidence="4 5" key="1">
    <citation type="submission" date="2016-06" db="EMBL/GenBank/DDBJ databases">
        <authorList>
            <person name="Kjaerup R.B."/>
            <person name="Dalgaard T.S."/>
            <person name="Juul-Madsen H.R."/>
        </authorList>
    </citation>
    <scope>NUCLEOTIDE SEQUENCE [LARGE SCALE GENOMIC DNA]</scope>
    <source>
        <strain evidence="4 5">DSM 43821</strain>
    </source>
</reference>
<keyword evidence="2" id="KW-0732">Signal</keyword>
<accession>A0A1C4WLK9</accession>
<feature type="signal peptide" evidence="2">
    <location>
        <begin position="1"/>
        <end position="19"/>
    </location>
</feature>
<feature type="domain" description="DUF4097" evidence="3">
    <location>
        <begin position="113"/>
        <end position="234"/>
    </location>
</feature>
<proteinExistence type="predicted"/>
<dbReference type="AlphaFoldDB" id="A0A1C4WLK9"/>
<dbReference type="Gene3D" id="2.160.20.120">
    <property type="match status" value="1"/>
</dbReference>
<name>A0A1C4WLK9_9ACTN</name>
<protein>
    <submittedName>
        <fullName evidence="4">Putative adhesin</fullName>
    </submittedName>
</protein>
<dbReference type="PROSITE" id="PS51257">
    <property type="entry name" value="PROKAR_LIPOPROTEIN"/>
    <property type="match status" value="1"/>
</dbReference>
<evidence type="ECO:0000256" key="1">
    <source>
        <dbReference type="SAM" id="MobiDB-lite"/>
    </source>
</evidence>
<evidence type="ECO:0000259" key="3">
    <source>
        <dbReference type="Pfam" id="PF13349"/>
    </source>
</evidence>
<dbReference type="EMBL" id="LT607410">
    <property type="protein sequence ID" value="SCE97033.1"/>
    <property type="molecule type" value="Genomic_DNA"/>
</dbReference>
<evidence type="ECO:0000313" key="4">
    <source>
        <dbReference type="EMBL" id="SCE97033.1"/>
    </source>
</evidence>
<dbReference type="Proteomes" id="UP000198228">
    <property type="component" value="Chromosome I"/>
</dbReference>
<organism evidence="4 5">
    <name type="scientific">Micromonospora purpureochromogenes</name>
    <dbReference type="NCBI Taxonomy" id="47872"/>
    <lineage>
        <taxon>Bacteria</taxon>
        <taxon>Bacillati</taxon>
        <taxon>Actinomycetota</taxon>
        <taxon>Actinomycetes</taxon>
        <taxon>Micromonosporales</taxon>
        <taxon>Micromonosporaceae</taxon>
        <taxon>Micromonospora</taxon>
    </lineage>
</organism>
<feature type="chain" id="PRO_5038837207" evidence="2">
    <location>
        <begin position="20"/>
        <end position="258"/>
    </location>
</feature>
<dbReference type="InterPro" id="IPR025164">
    <property type="entry name" value="Toastrack_DUF4097"/>
</dbReference>
<feature type="compositionally biased region" description="Polar residues" evidence="1">
    <location>
        <begin position="247"/>
        <end position="258"/>
    </location>
</feature>
<feature type="region of interest" description="Disordered" evidence="1">
    <location>
        <begin position="223"/>
        <end position="258"/>
    </location>
</feature>
<evidence type="ECO:0000313" key="5">
    <source>
        <dbReference type="Proteomes" id="UP000198228"/>
    </source>
</evidence>
<gene>
    <name evidence="4" type="ORF">GA0074696_1964</name>
</gene>
<sequence>MALPRTAVALGAAATVILAAGCDTLSFRRLDFDHTEAVRITTVTVRPGAGDVVVRATGPATEVRIKRVLRYQGDQPRTTYEVRGDELVLDAECGPRCSVSYEVTAPEGVRVRGETGSGDVELSRVGAVELALGSGNIRVAGATGPVRAATGSGNIEVEDVAAPVELRASSGDITGLRLRGQVNAEAESGNVTIELDEPASARAHASSGDVELLVPAGRYRVRSSTGSGDSDLGVPNDPGASLVLDLSTGSGNVRVSQR</sequence>
<dbReference type="Pfam" id="PF13349">
    <property type="entry name" value="DUF4097"/>
    <property type="match status" value="1"/>
</dbReference>